<evidence type="ECO:0000313" key="2">
    <source>
        <dbReference type="Proteomes" id="UP001642464"/>
    </source>
</evidence>
<evidence type="ECO:0000313" key="1">
    <source>
        <dbReference type="EMBL" id="CAK9076890.1"/>
    </source>
</evidence>
<reference evidence="1 2" key="1">
    <citation type="submission" date="2024-02" db="EMBL/GenBank/DDBJ databases">
        <authorList>
            <person name="Chen Y."/>
            <person name="Shah S."/>
            <person name="Dougan E. K."/>
            <person name="Thang M."/>
            <person name="Chan C."/>
        </authorList>
    </citation>
    <scope>NUCLEOTIDE SEQUENCE [LARGE SCALE GENOMIC DNA]</scope>
</reference>
<sequence length="1066" mass="118678">MPLAAQASENILLTVPIVGPPISRLVRAIRMAVLKPLGNAMGKGMLASGTGLLGLGVVDGVVGAVDGVLSLAPDIMGDLPDRFEALVLMLTLQHKCSFEQDRKDLAVALENRMDVVARTARLVSKELADFNERQVVDLVEGFLEQLRALRDRGLQPFRAVMSRINRFTYKFKWLETLTTIGFPRRDIRLGLFFKIPKNLVSFETFRKIMRALGRVVGIIMGPIERAIRGALPWPALPFVPSFDLDLAILDGPVQLLEQMKQRLEDVLVGHLHKLGNATAELLNVVPVEMPSCAIDPDLLQRALGLSPDEDDDGGVSEDVRRRDLASLDVPGVPRCPKRISRDEWFERSYPLSTTAVEKRACELKYERHTPVYLTSQVVGNLLRKAIHRAPRETRLGTTKTRRRQLGFLGGKVGAGSVVQRAKASLSTILKRGPMTARHTEAFDDVDKRQSKRLDIWGDGISRANGTMVYHIDTRKIPRPPKKQRGRPVNHGLGRFVEISLEEKAKGVPEKPLGKCYMQRAYNGGLEPINGDWGIKRKSLNWLWTIMGGPMRTEDLGVVSVYSNFSSEVDMDKLEVRMRIVKTLPSVLGICAHCPGLGHCERVGGARRLNDGSVKFFRTADNDYLQYIDTITGTFKDYPLRTVRLFKKVGSSYVWLDQDVAKENFVEEELYFQKGTFGFCALMSIMKEGKVKDVLGRKRTLSAVDWSFDVPSLRKEFNGPESKVLQLSDLVYFVATLCQPRVGTGKDPGALMRSHFKAFLGEYGVPCWNFDDTRATVCEGHTGKYGINYCCPTHTHRITPPGVCRLAPFLGDSTEDESDVDVDGDEGETDLSLGDYFDASPPYKPKSPGMQDHDCDPGEHCVKRLGACGDVAATPWKLKIPFSGPHVSRGEMNNLLTRSKWQVEHIFDRSQGEPAGHGFKNVVDTFSNAVMAWGVWNVDIGLKGGTDTWRAIKAEKNLVYDEKRFKAVRTVLSSCDRLHKEQLFKHISNAEQHKSRGFNRYESGFATVESSAVESFLEKCEDGDGWDKCVDGSGSAEDGVLRGTLRFMSETQSSMLEMCGVDMDTSA</sequence>
<keyword evidence="2" id="KW-1185">Reference proteome</keyword>
<dbReference type="Proteomes" id="UP001642464">
    <property type="component" value="Unassembled WGS sequence"/>
</dbReference>
<name>A0ABP0PLI3_9DINO</name>
<dbReference type="EMBL" id="CAXAMM010037247">
    <property type="protein sequence ID" value="CAK9076890.1"/>
    <property type="molecule type" value="Genomic_DNA"/>
</dbReference>
<organism evidence="1 2">
    <name type="scientific">Durusdinium trenchii</name>
    <dbReference type="NCBI Taxonomy" id="1381693"/>
    <lineage>
        <taxon>Eukaryota</taxon>
        <taxon>Sar</taxon>
        <taxon>Alveolata</taxon>
        <taxon>Dinophyceae</taxon>
        <taxon>Suessiales</taxon>
        <taxon>Symbiodiniaceae</taxon>
        <taxon>Durusdinium</taxon>
    </lineage>
</organism>
<comment type="caution">
    <text evidence="1">The sequence shown here is derived from an EMBL/GenBank/DDBJ whole genome shotgun (WGS) entry which is preliminary data.</text>
</comment>
<protein>
    <submittedName>
        <fullName evidence="1">Uncharacterized protein</fullName>
    </submittedName>
</protein>
<gene>
    <name evidence="1" type="ORF">SCF082_LOCUS36979</name>
</gene>
<accession>A0ABP0PLI3</accession>
<proteinExistence type="predicted"/>